<sequence length="376" mass="41597">MVSFKKIITSVTIGAVLICQHGAAQTNAPTIDTKAAAATAVVYKPSAYSGVTSVNYIRTWEPRQPYIFESDVISSSRLVTQVGHSSQYADGLGRPLQMVNWQSSPGQKDLITPSVYDPFGRETYKFIPYTATGIDGFLKTDPFGDQSTFYGTTYQTQQSAYTNEAIYYRKTVFEASPLNRISKSFAPGNNWAGTEGGAVERAVNTQYLLNAVSDSVRIWAITNNALTYNGGDASTNIPVSGNLYRAGQLYKSVTIDEHGNSVVEYKDNEKHVVLKKVQLAATPGSAHIGWLCTYYVYDDFGNLRFVIPPKAVQAMLVNGIWDLTAGNNVIIAELCFRYEYDGRRRMIAKKVPGAGWVYMIYDKRDRLVFTQDANMG</sequence>
<protein>
    <recommendedName>
        <fullName evidence="1">DUF6443 domain-containing protein</fullName>
    </recommendedName>
</protein>
<accession>A0A8X8IJG8</accession>
<organism evidence="2 3">
    <name type="scientific">Hydrobacter penzbergensis</name>
    <dbReference type="NCBI Taxonomy" id="1235997"/>
    <lineage>
        <taxon>Bacteria</taxon>
        <taxon>Pseudomonadati</taxon>
        <taxon>Bacteroidota</taxon>
        <taxon>Chitinophagia</taxon>
        <taxon>Chitinophagales</taxon>
        <taxon>Chitinophagaceae</taxon>
        <taxon>Hydrobacter</taxon>
    </lineage>
</organism>
<keyword evidence="3" id="KW-1185">Reference proteome</keyword>
<dbReference type="Pfam" id="PF20041">
    <property type="entry name" value="DUF6443"/>
    <property type="match status" value="1"/>
</dbReference>
<dbReference type="RefSeq" id="WP_257575100.1">
    <property type="nucleotide sequence ID" value="NZ_FNNO01000029.1"/>
</dbReference>
<gene>
    <name evidence="2" type="ORF">SAMN05444410_1294</name>
</gene>
<feature type="domain" description="DUF6443" evidence="1">
    <location>
        <begin position="74"/>
        <end position="200"/>
    </location>
</feature>
<dbReference type="InterPro" id="IPR045619">
    <property type="entry name" value="DUF6443"/>
</dbReference>
<dbReference type="Proteomes" id="UP000198711">
    <property type="component" value="Unassembled WGS sequence"/>
</dbReference>
<name>A0A8X8IJG8_9BACT</name>
<feature type="non-terminal residue" evidence="2">
    <location>
        <position position="376"/>
    </location>
</feature>
<dbReference type="Gene3D" id="2.180.10.10">
    <property type="entry name" value="RHS repeat-associated core"/>
    <property type="match status" value="1"/>
</dbReference>
<proteinExistence type="predicted"/>
<dbReference type="EMBL" id="FNNO01000029">
    <property type="protein sequence ID" value="SDX69937.1"/>
    <property type="molecule type" value="Genomic_DNA"/>
</dbReference>
<comment type="caution">
    <text evidence="2">The sequence shown here is derived from an EMBL/GenBank/DDBJ whole genome shotgun (WGS) entry which is preliminary data.</text>
</comment>
<evidence type="ECO:0000313" key="3">
    <source>
        <dbReference type="Proteomes" id="UP000198711"/>
    </source>
</evidence>
<evidence type="ECO:0000313" key="2">
    <source>
        <dbReference type="EMBL" id="SDX69937.1"/>
    </source>
</evidence>
<dbReference type="AlphaFoldDB" id="A0A8X8IJG8"/>
<evidence type="ECO:0000259" key="1">
    <source>
        <dbReference type="Pfam" id="PF20041"/>
    </source>
</evidence>
<reference evidence="2 3" key="1">
    <citation type="submission" date="2016-10" db="EMBL/GenBank/DDBJ databases">
        <authorList>
            <person name="Varghese N."/>
            <person name="Submissions S."/>
        </authorList>
    </citation>
    <scope>NUCLEOTIDE SEQUENCE [LARGE SCALE GENOMIC DNA]</scope>
    <source>
        <strain evidence="2 3">DSM 25353</strain>
    </source>
</reference>